<dbReference type="Proteomes" id="UP001303373">
    <property type="component" value="Chromosome 3"/>
</dbReference>
<organism evidence="1 2">
    <name type="scientific">Acrodontium crateriforme</name>
    <dbReference type="NCBI Taxonomy" id="150365"/>
    <lineage>
        <taxon>Eukaryota</taxon>
        <taxon>Fungi</taxon>
        <taxon>Dikarya</taxon>
        <taxon>Ascomycota</taxon>
        <taxon>Pezizomycotina</taxon>
        <taxon>Dothideomycetes</taxon>
        <taxon>Dothideomycetidae</taxon>
        <taxon>Mycosphaerellales</taxon>
        <taxon>Teratosphaeriaceae</taxon>
        <taxon>Acrodontium</taxon>
    </lineage>
</organism>
<name>A0AAQ3R6L2_9PEZI</name>
<protein>
    <recommendedName>
        <fullName evidence="3">Tocopherol cyclase</fullName>
    </recommendedName>
</protein>
<proteinExistence type="predicted"/>
<keyword evidence="2" id="KW-1185">Reference proteome</keyword>
<gene>
    <name evidence="1" type="ORF">R9X50_00238000</name>
</gene>
<evidence type="ECO:0008006" key="3">
    <source>
        <dbReference type="Google" id="ProtNLM"/>
    </source>
</evidence>
<dbReference type="PANTHER" id="PTHR35309">
    <property type="match status" value="1"/>
</dbReference>
<dbReference type="InterPro" id="IPR025893">
    <property type="entry name" value="Tocopherol_cyclase"/>
</dbReference>
<dbReference type="PANTHER" id="PTHR35309:SF4">
    <property type="entry name" value="TOCOPHEROL CYCLASE"/>
    <property type="match status" value="1"/>
</dbReference>
<accession>A0AAQ3R6L2</accession>
<reference evidence="1 2" key="1">
    <citation type="submission" date="2023-11" db="EMBL/GenBank/DDBJ databases">
        <title>An acidophilic fungus is an integral part of prey digestion in a carnivorous sundew plant.</title>
        <authorList>
            <person name="Tsai I.J."/>
        </authorList>
    </citation>
    <scope>NUCLEOTIDE SEQUENCE [LARGE SCALE GENOMIC DNA]</scope>
    <source>
        <strain evidence="1">169a</strain>
    </source>
</reference>
<dbReference type="EMBL" id="CP138582">
    <property type="protein sequence ID" value="WPG99563.1"/>
    <property type="molecule type" value="Genomic_DNA"/>
</dbReference>
<evidence type="ECO:0000313" key="2">
    <source>
        <dbReference type="Proteomes" id="UP001303373"/>
    </source>
</evidence>
<evidence type="ECO:0000313" key="1">
    <source>
        <dbReference type="EMBL" id="WPG99563.1"/>
    </source>
</evidence>
<sequence length="334" mass="38003">MQHNAPHKSAVFEGYYSKFHLPSGASLAIVVCKVRNAPNKPHQLSFTYVPHDAGRIYQQEIWAEELEMIRTPQQGGFSLELPSMGHVRFHADGSTDYMFETAQFSFHATTTSRTPWSTTNATPEGWLVYLPLPLHWHVHSLESKCTFDLTIPSHRLPRSDEAGNATVHEEKNWAHSFPSAHMWLQARKGETGFCSAGGQILGMDAFLIGYRSKDLNLDFRPPFALRLAGLSPFMSYKSDWDNRLFELSVQSFNRKLSVKAVAPRGSFFSLSSPFPEGHRENYLGQSFKATIEVKIYERKWFGQWNHIRTDVFEDGSLEFGGAYYPLAGSEKRFN</sequence>
<dbReference type="AlphaFoldDB" id="A0AAQ3R6L2"/>
<dbReference type="GO" id="GO:0009976">
    <property type="term" value="F:tocopherol cyclase activity"/>
    <property type="evidence" value="ECO:0007669"/>
    <property type="project" value="InterPro"/>
</dbReference>